<dbReference type="KEGG" id="cgk:CGERO_03400"/>
<gene>
    <name evidence="2" type="ORF">CGERO_03400</name>
</gene>
<name>A0A3G6IYY8_9CORY</name>
<feature type="transmembrane region" description="Helical" evidence="1">
    <location>
        <begin position="34"/>
        <end position="51"/>
    </location>
</feature>
<dbReference type="Proteomes" id="UP000271587">
    <property type="component" value="Chromosome"/>
</dbReference>
<keyword evidence="1" id="KW-0812">Transmembrane</keyword>
<reference evidence="2 3" key="1">
    <citation type="submission" date="2018-11" db="EMBL/GenBank/DDBJ databases">
        <authorList>
            <person name="Kleinhagauer T."/>
            <person name="Glaeser S.P."/>
            <person name="Spergser J."/>
            <person name="Ruckert C."/>
            <person name="Kaempfer P."/>
            <person name="Busse H.-J."/>
        </authorList>
    </citation>
    <scope>NUCLEOTIDE SEQUENCE [LARGE SCALE GENOMIC DNA]</scope>
    <source>
        <strain evidence="2 3">W8</strain>
    </source>
</reference>
<proteinExistence type="predicted"/>
<dbReference type="AlphaFoldDB" id="A0A3G6IYY8"/>
<evidence type="ECO:0000313" key="2">
    <source>
        <dbReference type="EMBL" id="AZA10999.1"/>
    </source>
</evidence>
<keyword evidence="1" id="KW-0472">Membrane</keyword>
<accession>A0A3G6IYY8</accession>
<evidence type="ECO:0000256" key="1">
    <source>
        <dbReference type="SAM" id="Phobius"/>
    </source>
</evidence>
<evidence type="ECO:0000313" key="3">
    <source>
        <dbReference type="Proteomes" id="UP000271587"/>
    </source>
</evidence>
<keyword evidence="3" id="KW-1185">Reference proteome</keyword>
<protein>
    <submittedName>
        <fullName evidence="2">Uncharacterized protein</fullName>
    </submittedName>
</protein>
<organism evidence="2 3">
    <name type="scientific">Corynebacterium gerontici</name>
    <dbReference type="NCBI Taxonomy" id="2079234"/>
    <lineage>
        <taxon>Bacteria</taxon>
        <taxon>Bacillati</taxon>
        <taxon>Actinomycetota</taxon>
        <taxon>Actinomycetes</taxon>
        <taxon>Mycobacteriales</taxon>
        <taxon>Corynebacteriaceae</taxon>
        <taxon>Corynebacterium</taxon>
    </lineage>
</organism>
<sequence>MHLKAVETKILTHLPKLCAEMAGDSGIIHPMNKWMPTALLLLLAQLVAVFALDGSASYTMCVGAVLMLTALTFAWAPQQARRVLLVGNDSVRGLRRRLIGCHACEGVRLGGAVCNHRLVNRRRPLGILDDV</sequence>
<feature type="transmembrane region" description="Helical" evidence="1">
    <location>
        <begin position="57"/>
        <end position="76"/>
    </location>
</feature>
<dbReference type="EMBL" id="CP033897">
    <property type="protein sequence ID" value="AZA10999.1"/>
    <property type="molecule type" value="Genomic_DNA"/>
</dbReference>
<keyword evidence="1" id="KW-1133">Transmembrane helix</keyword>